<dbReference type="OrthoDB" id="2177420at2"/>
<dbReference type="EMBL" id="WKPJ01000009">
    <property type="protein sequence ID" value="MSA89267.1"/>
    <property type="molecule type" value="Genomic_DNA"/>
</dbReference>
<accession>A0A6N7S5V0</accession>
<dbReference type="InterPro" id="IPR054612">
    <property type="entry name" value="Phage_capsid-like_C"/>
</dbReference>
<dbReference type="RefSeq" id="WP_154238589.1">
    <property type="nucleotide sequence ID" value="NZ_WKPI01000010.1"/>
</dbReference>
<evidence type="ECO:0000259" key="3">
    <source>
        <dbReference type="Pfam" id="PF18316"/>
    </source>
</evidence>
<dbReference type="Gene3D" id="3.30.2320.10">
    <property type="entry name" value="hypothetical protein PF0899 domain"/>
    <property type="match status" value="1"/>
</dbReference>
<evidence type="ECO:0000256" key="1">
    <source>
        <dbReference type="ARBA" id="ARBA00004328"/>
    </source>
</evidence>
<dbReference type="Pfam" id="PF18316">
    <property type="entry name" value="S-l_SbsC_C"/>
    <property type="match status" value="1"/>
</dbReference>
<protein>
    <submittedName>
        <fullName evidence="4">Phage major capsid protein</fullName>
    </submittedName>
</protein>
<dbReference type="NCBIfam" id="TIGR01554">
    <property type="entry name" value="major_cap_HK97"/>
    <property type="match status" value="1"/>
</dbReference>
<name>A0A6N7S5V0_9FIRM</name>
<dbReference type="InterPro" id="IPR040751">
    <property type="entry name" value="SbsC_C"/>
</dbReference>
<gene>
    <name evidence="5" type="ORF">GKD88_07410</name>
    <name evidence="4" type="ORF">GKE08_08005</name>
</gene>
<dbReference type="Gene3D" id="3.30.2400.10">
    <property type="entry name" value="Major capsid protein gp5"/>
    <property type="match status" value="1"/>
</dbReference>
<comment type="subcellular location">
    <subcellularLocation>
        <location evidence="1">Virion</location>
    </subcellularLocation>
</comment>
<dbReference type="Proteomes" id="UP000433575">
    <property type="component" value="Unassembled WGS sequence"/>
</dbReference>
<evidence type="ECO:0000313" key="4">
    <source>
        <dbReference type="EMBL" id="MSA89267.1"/>
    </source>
</evidence>
<evidence type="ECO:0000313" key="7">
    <source>
        <dbReference type="Proteomes" id="UP000480929"/>
    </source>
</evidence>
<dbReference type="AlphaFoldDB" id="A0A6N7S5V0"/>
<dbReference type="EMBL" id="WKPI01000010">
    <property type="protein sequence ID" value="MSC32945.1"/>
    <property type="molecule type" value="Genomic_DNA"/>
</dbReference>
<evidence type="ECO:0000313" key="5">
    <source>
        <dbReference type="EMBL" id="MSC32945.1"/>
    </source>
</evidence>
<evidence type="ECO:0000313" key="6">
    <source>
        <dbReference type="Proteomes" id="UP000433575"/>
    </source>
</evidence>
<sequence length="390" mass="41726">MAFLKDELTGFVPTPQATDIIKMIAEGSSLLKLAKVEDMASEKKKFNVLVEGPGAYWVGEGQRIHTSKATWIHPEIEAKKLAVIIPCTKEKLNDSTIDVFNEMRESIAEAFYKAIDAAGYFGTDSPFSTSIFGNMKADHKIAEGTNKTLDLDVSDAMATIEEAGFDVDGFVGAYSIKNKLRKLRDANGNQLYVTGVDGTEFYNCPIAFSRNGAFDKAKAELIGGEWKYAIVGIREGLQYEILKEATLQDTLGEDGKPLSLAEQDMIAIKATMRLGFLVVKEDAFCAVVPATGTTPTLGELTVTSAAGTTVGTTAVTVSPAKTDGNSYKYKTGATVTMPSADQVCAQGYTAWDGTSEISGVTAGNKIVVVEVDSENKAKKAGQATIVVKTE</sequence>
<feature type="domain" description="Phage capsid-like C-terminal" evidence="2">
    <location>
        <begin position="11"/>
        <end position="287"/>
    </location>
</feature>
<feature type="domain" description="S-layer protein SbsC C-terminal" evidence="3">
    <location>
        <begin position="306"/>
        <end position="382"/>
    </location>
</feature>
<evidence type="ECO:0000259" key="2">
    <source>
        <dbReference type="Pfam" id="PF05065"/>
    </source>
</evidence>
<reference evidence="6 7" key="1">
    <citation type="journal article" date="2019" name="Nat. Med.">
        <title>A library of human gut bacterial isolates paired with longitudinal multiomics data enables mechanistic microbiome research.</title>
        <authorList>
            <person name="Poyet M."/>
            <person name="Groussin M."/>
            <person name="Gibbons S.M."/>
            <person name="Avila-Pacheco J."/>
            <person name="Jiang X."/>
            <person name="Kearney S.M."/>
            <person name="Perrotta A.R."/>
            <person name="Berdy B."/>
            <person name="Zhao S."/>
            <person name="Lieberman T.D."/>
            <person name="Swanson P.K."/>
            <person name="Smith M."/>
            <person name="Roesemann S."/>
            <person name="Alexander J.E."/>
            <person name="Rich S.A."/>
            <person name="Livny J."/>
            <person name="Vlamakis H."/>
            <person name="Clish C."/>
            <person name="Bullock K."/>
            <person name="Deik A."/>
            <person name="Scott J."/>
            <person name="Pierce K.A."/>
            <person name="Xavier R.J."/>
            <person name="Alm E.J."/>
        </authorList>
    </citation>
    <scope>NUCLEOTIDE SEQUENCE [LARGE SCALE GENOMIC DNA]</scope>
    <source>
        <strain evidence="4 6">BIOML-A4</strain>
        <strain evidence="5 7">BIOML-A5</strain>
    </source>
</reference>
<dbReference type="InterPro" id="IPR024455">
    <property type="entry name" value="Phage_capsid"/>
</dbReference>
<proteinExistence type="predicted"/>
<keyword evidence="7" id="KW-1185">Reference proteome</keyword>
<organism evidence="4 6">
    <name type="scientific">Holdemania massiliensis</name>
    <dbReference type="NCBI Taxonomy" id="1468449"/>
    <lineage>
        <taxon>Bacteria</taxon>
        <taxon>Bacillati</taxon>
        <taxon>Bacillota</taxon>
        <taxon>Erysipelotrichia</taxon>
        <taxon>Erysipelotrichales</taxon>
        <taxon>Erysipelotrichaceae</taxon>
        <taxon>Holdemania</taxon>
    </lineage>
</organism>
<dbReference type="Pfam" id="PF05065">
    <property type="entry name" value="Phage_capsid"/>
    <property type="match status" value="1"/>
</dbReference>
<dbReference type="SUPFAM" id="SSF56563">
    <property type="entry name" value="Major capsid protein gp5"/>
    <property type="match status" value="1"/>
</dbReference>
<comment type="caution">
    <text evidence="4">The sequence shown here is derived from an EMBL/GenBank/DDBJ whole genome shotgun (WGS) entry which is preliminary data.</text>
</comment>
<dbReference type="Proteomes" id="UP000480929">
    <property type="component" value="Unassembled WGS sequence"/>
</dbReference>